<dbReference type="PATRIC" id="fig|39960.10.peg.557"/>
<keyword evidence="1" id="KW-0812">Transmembrane</keyword>
<gene>
    <name evidence="3" type="ORF">EH32_00830</name>
</gene>
<dbReference type="GO" id="GO:0003677">
    <property type="term" value="F:DNA binding"/>
    <property type="evidence" value="ECO:0007669"/>
    <property type="project" value="InterPro"/>
</dbReference>
<keyword evidence="4" id="KW-1185">Reference proteome</keyword>
<dbReference type="PROSITE" id="PS50930">
    <property type="entry name" value="HTH_LYTTR"/>
    <property type="match status" value="1"/>
</dbReference>
<accession>A0A074MHL9</accession>
<keyword evidence="1" id="KW-1133">Transmembrane helix</keyword>
<evidence type="ECO:0000313" key="3">
    <source>
        <dbReference type="EMBL" id="KEO92320.1"/>
    </source>
</evidence>
<feature type="transmembrane region" description="Helical" evidence="1">
    <location>
        <begin position="23"/>
        <end position="44"/>
    </location>
</feature>
<feature type="transmembrane region" description="Helical" evidence="1">
    <location>
        <begin position="50"/>
        <end position="68"/>
    </location>
</feature>
<dbReference type="Proteomes" id="UP000027866">
    <property type="component" value="Unassembled WGS sequence"/>
</dbReference>
<proteinExistence type="predicted"/>
<dbReference type="OrthoDB" id="7028951at2"/>
<name>A0A074MHL9_9SPHN</name>
<dbReference type="KEGG" id="elq:Ga0102493_111474"/>
<protein>
    <recommendedName>
        <fullName evidence="2">HTH LytTR-type domain-containing protein</fullName>
    </recommendedName>
</protein>
<evidence type="ECO:0000259" key="2">
    <source>
        <dbReference type="PROSITE" id="PS50930"/>
    </source>
</evidence>
<dbReference type="SMART" id="SM00850">
    <property type="entry name" value="LytTR"/>
    <property type="match status" value="1"/>
</dbReference>
<reference evidence="3 4" key="1">
    <citation type="submission" date="2014-04" db="EMBL/GenBank/DDBJ databases">
        <title>A comprehensive comparison of genomes of Erythrobacter spp. Strains.</title>
        <authorList>
            <person name="Zheng Q."/>
        </authorList>
    </citation>
    <scope>NUCLEOTIDE SEQUENCE [LARGE SCALE GENOMIC DNA]</scope>
    <source>
        <strain evidence="3 4">DSM 8509</strain>
    </source>
</reference>
<dbReference type="RefSeq" id="WP_034905411.1">
    <property type="nucleotide sequence ID" value="NZ_CP017057.1"/>
</dbReference>
<organism evidence="3 4">
    <name type="scientific">Erythrobacter litoralis</name>
    <dbReference type="NCBI Taxonomy" id="39960"/>
    <lineage>
        <taxon>Bacteria</taxon>
        <taxon>Pseudomonadati</taxon>
        <taxon>Pseudomonadota</taxon>
        <taxon>Alphaproteobacteria</taxon>
        <taxon>Sphingomonadales</taxon>
        <taxon>Erythrobacteraceae</taxon>
        <taxon>Erythrobacter/Porphyrobacter group</taxon>
        <taxon>Erythrobacter</taxon>
    </lineage>
</organism>
<dbReference type="InterPro" id="IPR007492">
    <property type="entry name" value="LytTR_DNA-bd_dom"/>
</dbReference>
<feature type="domain" description="HTH LytTR-type" evidence="2">
    <location>
        <begin position="195"/>
        <end position="284"/>
    </location>
</feature>
<sequence>MVEFSVSSGDHERALRAPVVRRVAIDLAIMTAVGLFLAIIGPFGSIQMPLAWRLVSWLGFAYAGYAIYRPMGFVVDRAEAMLELPRAALWFAATLVATVPMAALVWITGHLPPPIPLPGLEEGLLHYFYVFVIGGGVVALFHVIRARGDAADDPGTAPGKRLDTAIADQDPDHAIAAPPAGDNPLLDQLPAELGSDVIALEMEDHYVRVHTALGSDLVLMRMRDAVAYLGETDGRQVHRSWWVARGAVEDVKREGRNVRLVLPRGIEAPVARAQVAELRGAGWF</sequence>
<feature type="transmembrane region" description="Helical" evidence="1">
    <location>
        <begin position="88"/>
        <end position="107"/>
    </location>
</feature>
<keyword evidence="1" id="KW-0472">Membrane</keyword>
<dbReference type="EMBL" id="JMIX01000010">
    <property type="protein sequence ID" value="KEO92320.1"/>
    <property type="molecule type" value="Genomic_DNA"/>
</dbReference>
<comment type="caution">
    <text evidence="3">The sequence shown here is derived from an EMBL/GenBank/DDBJ whole genome shotgun (WGS) entry which is preliminary data.</text>
</comment>
<evidence type="ECO:0000256" key="1">
    <source>
        <dbReference type="SAM" id="Phobius"/>
    </source>
</evidence>
<dbReference type="AlphaFoldDB" id="A0A074MHL9"/>
<evidence type="ECO:0000313" key="4">
    <source>
        <dbReference type="Proteomes" id="UP000027866"/>
    </source>
</evidence>
<dbReference type="Pfam" id="PF04397">
    <property type="entry name" value="LytTR"/>
    <property type="match status" value="1"/>
</dbReference>
<feature type="transmembrane region" description="Helical" evidence="1">
    <location>
        <begin position="127"/>
        <end position="144"/>
    </location>
</feature>